<protein>
    <submittedName>
        <fullName evidence="1">Uncharacterized protein</fullName>
    </submittedName>
</protein>
<evidence type="ECO:0000313" key="2">
    <source>
        <dbReference type="Proteomes" id="UP000076798"/>
    </source>
</evidence>
<organism evidence="1 2">
    <name type="scientific">Sistotremastrum suecicum HHB10207 ss-3</name>
    <dbReference type="NCBI Taxonomy" id="1314776"/>
    <lineage>
        <taxon>Eukaryota</taxon>
        <taxon>Fungi</taxon>
        <taxon>Dikarya</taxon>
        <taxon>Basidiomycota</taxon>
        <taxon>Agaricomycotina</taxon>
        <taxon>Agaricomycetes</taxon>
        <taxon>Sistotremastrales</taxon>
        <taxon>Sistotremastraceae</taxon>
        <taxon>Sistotremastrum</taxon>
    </lineage>
</organism>
<keyword evidence="2" id="KW-1185">Reference proteome</keyword>
<gene>
    <name evidence="1" type="ORF">SISSUDRAFT_1065887</name>
</gene>
<dbReference type="EMBL" id="KV428221">
    <property type="protein sequence ID" value="KZT33744.1"/>
    <property type="molecule type" value="Genomic_DNA"/>
</dbReference>
<dbReference type="OrthoDB" id="3270380at2759"/>
<evidence type="ECO:0000313" key="1">
    <source>
        <dbReference type="EMBL" id="KZT33744.1"/>
    </source>
</evidence>
<dbReference type="AlphaFoldDB" id="A0A165YYJ8"/>
<proteinExistence type="predicted"/>
<dbReference type="Proteomes" id="UP000076798">
    <property type="component" value="Unassembled WGS sequence"/>
</dbReference>
<reference evidence="1 2" key="1">
    <citation type="journal article" date="2016" name="Mol. Biol. Evol.">
        <title>Comparative Genomics of Early-Diverging Mushroom-Forming Fungi Provides Insights into the Origins of Lignocellulose Decay Capabilities.</title>
        <authorList>
            <person name="Nagy L.G."/>
            <person name="Riley R."/>
            <person name="Tritt A."/>
            <person name="Adam C."/>
            <person name="Daum C."/>
            <person name="Floudas D."/>
            <person name="Sun H."/>
            <person name="Yadav J.S."/>
            <person name="Pangilinan J."/>
            <person name="Larsson K.H."/>
            <person name="Matsuura K."/>
            <person name="Barry K."/>
            <person name="Labutti K."/>
            <person name="Kuo R."/>
            <person name="Ohm R.A."/>
            <person name="Bhattacharya S.S."/>
            <person name="Shirouzu T."/>
            <person name="Yoshinaga Y."/>
            <person name="Martin F.M."/>
            <person name="Grigoriev I.V."/>
            <person name="Hibbett D.S."/>
        </authorList>
    </citation>
    <scope>NUCLEOTIDE SEQUENCE [LARGE SCALE GENOMIC DNA]</scope>
    <source>
        <strain evidence="1 2">HHB10207 ss-3</strain>
    </source>
</reference>
<accession>A0A165YYJ8</accession>
<sequence length="349" mass="40068">MNIREVDILNFKAFKREFRRLPRALPAVKLLTNIALNGINLMDSDLEQLNLFAEAVGLAVKCSKKASPELTLTLLSTLFNEISQHLTFSEYMALSRLCRDLRPLGTGQLSHSLSVFLTQYMDDPARFRNEMRMSNCVISGSAVLSILTRDSWWEPSNLDILCPSESLRQMRTYLRDVEGYVPARYHSPWEEEEDLQKGVHAFVRQRKGKPHKFIDLIVPKERSSINRFADHPHTAVMNFLSADHLFMLYPRLTLRRETVVVKDPRIEVRSKWLSRRYTIKTVRSDATCQGGACPHVSRYAGDSSCLVLPFGDHYDLPDAYLSSANIPIKLGYTRCLVWKCPRADHRPRA</sequence>
<name>A0A165YYJ8_9AGAM</name>